<organism evidence="1">
    <name type="scientific">Microvirus mar65</name>
    <dbReference type="NCBI Taxonomy" id="2851202"/>
    <lineage>
        <taxon>Viruses</taxon>
        <taxon>Monodnaviria</taxon>
        <taxon>Sangervirae</taxon>
        <taxon>Phixviricota</taxon>
        <taxon>Malgrandaviricetes</taxon>
        <taxon>Petitvirales</taxon>
        <taxon>Microviridae</taxon>
    </lineage>
</organism>
<sequence length="82" mass="9728">MNRVTIYLHDIDRCLYTEIFDTFIDSSSSDDVMNYINSVLTCNLPGFQPFADWSDFDDCYSVDHPLFDHCFGQYYFSIYTVY</sequence>
<name>A0A8F5RBY0_9VIRU</name>
<reference evidence="1" key="1">
    <citation type="submission" date="2021-04" db="EMBL/GenBank/DDBJ databases">
        <title>Genomes of microviruses identified in yellow-bellied marmot fecal samples.</title>
        <authorList>
            <person name="Varsani A."/>
            <person name="Kraberger S."/>
            <person name="Chatterjee A."/>
            <person name="Richet C."/>
            <person name="Fontenele R.S."/>
            <person name="Schmidlin K."/>
            <person name="Blumstein D.T."/>
        </authorList>
    </citation>
    <scope>NUCLEOTIDE SEQUENCE</scope>
    <source>
        <strain evidence="1">Mar65</strain>
    </source>
</reference>
<evidence type="ECO:0000313" key="1">
    <source>
        <dbReference type="EMBL" id="QXN75326.1"/>
    </source>
</evidence>
<dbReference type="EMBL" id="MZ089811">
    <property type="protein sequence ID" value="QXN75326.1"/>
    <property type="molecule type" value="Genomic_DNA"/>
</dbReference>
<protein>
    <submittedName>
        <fullName evidence="1">Uncharacterized protein</fullName>
    </submittedName>
</protein>
<proteinExistence type="predicted"/>
<accession>A0A8F5RBY0</accession>